<comment type="subcellular location">
    <subcellularLocation>
        <location evidence="1">Cell inner membrane</location>
        <topology evidence="1">Single-pass membrane protein</topology>
        <orientation evidence="1">Periplasmic side</orientation>
    </subcellularLocation>
</comment>
<evidence type="ECO:0000256" key="2">
    <source>
        <dbReference type="ARBA" id="ARBA00007758"/>
    </source>
</evidence>
<keyword evidence="8" id="KW-1185">Reference proteome</keyword>
<sequence length="177" mass="19228">MIGRLLPLGVFLLLAVLLAVGLTIADRKTEIPSPLIGKPMPQFSLPVLGQPAIQLGHEDLLGEPFLLNVWASWCVTCRVEHPVIEALAKSERIPIVGLNYRDAESDALAWLEHFGNPYAVNLADESGRTAIDFGVYAAPETFLIDAEGRIVFKHIGALTPEIIESEILARLEAGNTP</sequence>
<dbReference type="PANTHER" id="PTHR42852">
    <property type="entry name" value="THIOL:DISULFIDE INTERCHANGE PROTEIN DSBE"/>
    <property type="match status" value="1"/>
</dbReference>
<dbReference type="CDD" id="cd03010">
    <property type="entry name" value="TlpA_like_DsbE"/>
    <property type="match status" value="1"/>
</dbReference>
<comment type="caution">
    <text evidence="7">The sequence shown here is derived from an EMBL/GenBank/DDBJ whole genome shotgun (WGS) entry which is preliminary data.</text>
</comment>
<dbReference type="GO" id="GO:0015036">
    <property type="term" value="F:disulfide oxidoreductase activity"/>
    <property type="evidence" value="ECO:0007669"/>
    <property type="project" value="InterPro"/>
</dbReference>
<dbReference type="InterPro" id="IPR036249">
    <property type="entry name" value="Thioredoxin-like_sf"/>
</dbReference>
<keyword evidence="5" id="KW-0676">Redox-active center</keyword>
<proteinExistence type="inferred from homology"/>
<feature type="domain" description="Thioredoxin" evidence="6">
    <location>
        <begin position="34"/>
        <end position="173"/>
    </location>
</feature>
<evidence type="ECO:0000256" key="4">
    <source>
        <dbReference type="ARBA" id="ARBA00023157"/>
    </source>
</evidence>
<dbReference type="Pfam" id="PF08534">
    <property type="entry name" value="Redoxin"/>
    <property type="match status" value="1"/>
</dbReference>
<dbReference type="PROSITE" id="PS00194">
    <property type="entry name" value="THIOREDOXIN_1"/>
    <property type="match status" value="1"/>
</dbReference>
<keyword evidence="4" id="KW-1015">Disulfide bond</keyword>
<evidence type="ECO:0000313" key="8">
    <source>
        <dbReference type="Proteomes" id="UP001359886"/>
    </source>
</evidence>
<reference evidence="7 8" key="1">
    <citation type="submission" date="2024-02" db="EMBL/GenBank/DDBJ databases">
        <title>A novel Wenzhouxiangellaceae bacterium, isolated from coastal sediments.</title>
        <authorList>
            <person name="Du Z.-J."/>
            <person name="Ye Y.-Q."/>
            <person name="Zhang X.-Y."/>
        </authorList>
    </citation>
    <scope>NUCLEOTIDE SEQUENCE [LARGE SCALE GENOMIC DNA]</scope>
    <source>
        <strain evidence="7 8">CH-27</strain>
    </source>
</reference>
<dbReference type="Proteomes" id="UP001359886">
    <property type="component" value="Unassembled WGS sequence"/>
</dbReference>
<comment type="similarity">
    <text evidence="2">Belongs to the thioredoxin family. DsbE subfamily.</text>
</comment>
<dbReference type="PANTHER" id="PTHR42852:SF6">
    <property type="entry name" value="THIOL:DISULFIDE INTERCHANGE PROTEIN DSBE"/>
    <property type="match status" value="1"/>
</dbReference>
<organism evidence="7 8">
    <name type="scientific">Elongatibacter sediminis</name>
    <dbReference type="NCBI Taxonomy" id="3119006"/>
    <lineage>
        <taxon>Bacteria</taxon>
        <taxon>Pseudomonadati</taxon>
        <taxon>Pseudomonadota</taxon>
        <taxon>Gammaproteobacteria</taxon>
        <taxon>Chromatiales</taxon>
        <taxon>Wenzhouxiangellaceae</taxon>
        <taxon>Elongatibacter</taxon>
    </lineage>
</organism>
<dbReference type="RefSeq" id="WP_354695855.1">
    <property type="nucleotide sequence ID" value="NZ_JAZHOG010000008.1"/>
</dbReference>
<protein>
    <submittedName>
        <fullName evidence="7">DsbE family thiol:disulfide interchange protein</fullName>
    </submittedName>
</protein>
<evidence type="ECO:0000313" key="7">
    <source>
        <dbReference type="EMBL" id="MEJ8568533.1"/>
    </source>
</evidence>
<dbReference type="InterPro" id="IPR013740">
    <property type="entry name" value="Redoxin"/>
</dbReference>
<dbReference type="AlphaFoldDB" id="A0AAW9RKD0"/>
<dbReference type="NCBIfam" id="TIGR00385">
    <property type="entry name" value="dsbE"/>
    <property type="match status" value="1"/>
</dbReference>
<name>A0AAW9RKD0_9GAMM</name>
<dbReference type="GO" id="GO:0017004">
    <property type="term" value="P:cytochrome complex assembly"/>
    <property type="evidence" value="ECO:0007669"/>
    <property type="project" value="UniProtKB-KW"/>
</dbReference>
<keyword evidence="3" id="KW-0201">Cytochrome c-type biogenesis</keyword>
<dbReference type="GO" id="GO:0030288">
    <property type="term" value="C:outer membrane-bounded periplasmic space"/>
    <property type="evidence" value="ECO:0007669"/>
    <property type="project" value="InterPro"/>
</dbReference>
<dbReference type="PROSITE" id="PS51352">
    <property type="entry name" value="THIOREDOXIN_2"/>
    <property type="match status" value="1"/>
</dbReference>
<gene>
    <name evidence="7" type="ORF">V3330_12950</name>
</gene>
<evidence type="ECO:0000256" key="5">
    <source>
        <dbReference type="ARBA" id="ARBA00023284"/>
    </source>
</evidence>
<dbReference type="InterPro" id="IPR004799">
    <property type="entry name" value="Periplasmic_diS_OxRdtase_DsbE"/>
</dbReference>
<dbReference type="InterPro" id="IPR013766">
    <property type="entry name" value="Thioredoxin_domain"/>
</dbReference>
<dbReference type="SUPFAM" id="SSF52833">
    <property type="entry name" value="Thioredoxin-like"/>
    <property type="match status" value="1"/>
</dbReference>
<dbReference type="GO" id="GO:0005886">
    <property type="term" value="C:plasma membrane"/>
    <property type="evidence" value="ECO:0007669"/>
    <property type="project" value="UniProtKB-SubCell"/>
</dbReference>
<evidence type="ECO:0000259" key="6">
    <source>
        <dbReference type="PROSITE" id="PS51352"/>
    </source>
</evidence>
<evidence type="ECO:0000256" key="3">
    <source>
        <dbReference type="ARBA" id="ARBA00022748"/>
    </source>
</evidence>
<dbReference type="EMBL" id="JAZHOG010000008">
    <property type="protein sequence ID" value="MEJ8568533.1"/>
    <property type="molecule type" value="Genomic_DNA"/>
</dbReference>
<dbReference type="InterPro" id="IPR017937">
    <property type="entry name" value="Thioredoxin_CS"/>
</dbReference>
<dbReference type="InterPro" id="IPR050553">
    <property type="entry name" value="Thioredoxin_ResA/DsbE_sf"/>
</dbReference>
<evidence type="ECO:0000256" key="1">
    <source>
        <dbReference type="ARBA" id="ARBA00004383"/>
    </source>
</evidence>
<accession>A0AAW9RKD0</accession>
<dbReference type="Gene3D" id="3.40.30.10">
    <property type="entry name" value="Glutaredoxin"/>
    <property type="match status" value="1"/>
</dbReference>